<evidence type="ECO:0000259" key="9">
    <source>
        <dbReference type="Pfam" id="PF00136"/>
    </source>
</evidence>
<dbReference type="InterPro" id="IPR012337">
    <property type="entry name" value="RNaseH-like_sf"/>
</dbReference>
<comment type="similarity">
    <text evidence="1 7">Belongs to the DNA polymerase type-B family.</text>
</comment>
<dbReference type="PANTHER" id="PTHR10322">
    <property type="entry name" value="DNA POLYMERASE CATALYTIC SUBUNIT"/>
    <property type="match status" value="1"/>
</dbReference>
<proteinExistence type="inferred from homology"/>
<evidence type="ECO:0000256" key="7">
    <source>
        <dbReference type="RuleBase" id="RU000442"/>
    </source>
</evidence>
<dbReference type="InterPro" id="IPR042087">
    <property type="entry name" value="DNA_pol_B_thumb"/>
</dbReference>
<organism evidence="10 11">
    <name type="scientific">Gigaspora rosea</name>
    <dbReference type="NCBI Taxonomy" id="44941"/>
    <lineage>
        <taxon>Eukaryota</taxon>
        <taxon>Fungi</taxon>
        <taxon>Fungi incertae sedis</taxon>
        <taxon>Mucoromycota</taxon>
        <taxon>Glomeromycotina</taxon>
        <taxon>Glomeromycetes</taxon>
        <taxon>Diversisporales</taxon>
        <taxon>Gigasporaceae</taxon>
        <taxon>Gigaspora</taxon>
    </lineage>
</organism>
<dbReference type="PRINTS" id="PR00106">
    <property type="entry name" value="DNAPOLB"/>
</dbReference>
<feature type="region of interest" description="Disordered" evidence="8">
    <location>
        <begin position="1"/>
        <end position="22"/>
    </location>
</feature>
<dbReference type="Proteomes" id="UP000266673">
    <property type="component" value="Unassembled WGS sequence"/>
</dbReference>
<evidence type="ECO:0000256" key="6">
    <source>
        <dbReference type="ARBA" id="ARBA00049244"/>
    </source>
</evidence>
<keyword evidence="11" id="KW-1185">Reference proteome</keyword>
<dbReference type="InterPro" id="IPR023211">
    <property type="entry name" value="DNA_pol_palm_dom_sf"/>
</dbReference>
<keyword evidence="2 7" id="KW-0808">Transferase</keyword>
<dbReference type="Pfam" id="PF00136">
    <property type="entry name" value="DNA_pol_B"/>
    <property type="match status" value="2"/>
</dbReference>
<reference evidence="10 11" key="1">
    <citation type="submission" date="2018-06" db="EMBL/GenBank/DDBJ databases">
        <title>Comparative genomics reveals the genomic features of Rhizophagus irregularis, R. cerebriforme, R. diaphanum and Gigaspora rosea, and their symbiotic lifestyle signature.</title>
        <authorList>
            <person name="Morin E."/>
            <person name="San Clemente H."/>
            <person name="Chen E.C.H."/>
            <person name="De La Providencia I."/>
            <person name="Hainaut M."/>
            <person name="Kuo A."/>
            <person name="Kohler A."/>
            <person name="Murat C."/>
            <person name="Tang N."/>
            <person name="Roy S."/>
            <person name="Loubradou J."/>
            <person name="Henrissat B."/>
            <person name="Grigoriev I.V."/>
            <person name="Corradi N."/>
            <person name="Roux C."/>
            <person name="Martin F.M."/>
        </authorList>
    </citation>
    <scope>NUCLEOTIDE SEQUENCE [LARGE SCALE GENOMIC DNA]</scope>
    <source>
        <strain evidence="10 11">DAOM 194757</strain>
    </source>
</reference>
<dbReference type="EMBL" id="QKWP01000028">
    <property type="protein sequence ID" value="RIB29843.1"/>
    <property type="molecule type" value="Genomic_DNA"/>
</dbReference>
<comment type="catalytic activity">
    <reaction evidence="6 7">
        <text>DNA(n) + a 2'-deoxyribonucleoside 5'-triphosphate = DNA(n+1) + diphosphate</text>
        <dbReference type="Rhea" id="RHEA:22508"/>
        <dbReference type="Rhea" id="RHEA-COMP:17339"/>
        <dbReference type="Rhea" id="RHEA-COMP:17340"/>
        <dbReference type="ChEBI" id="CHEBI:33019"/>
        <dbReference type="ChEBI" id="CHEBI:61560"/>
        <dbReference type="ChEBI" id="CHEBI:173112"/>
        <dbReference type="EC" id="2.7.7.7"/>
    </reaction>
</comment>
<keyword evidence="5 7" id="KW-0238">DNA-binding</keyword>
<dbReference type="SUPFAM" id="SSF56672">
    <property type="entry name" value="DNA/RNA polymerases"/>
    <property type="match status" value="1"/>
</dbReference>
<dbReference type="SMART" id="SM00486">
    <property type="entry name" value="POLBc"/>
    <property type="match status" value="1"/>
</dbReference>
<dbReference type="SUPFAM" id="SSF53098">
    <property type="entry name" value="Ribonuclease H-like"/>
    <property type="match status" value="1"/>
</dbReference>
<dbReference type="InterPro" id="IPR043502">
    <property type="entry name" value="DNA/RNA_pol_sf"/>
</dbReference>
<feature type="domain" description="DNA-directed DNA polymerase family B multifunctional" evidence="9">
    <location>
        <begin position="741"/>
        <end position="1053"/>
    </location>
</feature>
<evidence type="ECO:0000256" key="8">
    <source>
        <dbReference type="SAM" id="MobiDB-lite"/>
    </source>
</evidence>
<name>A0A397WB07_9GLOM</name>
<evidence type="ECO:0000313" key="11">
    <source>
        <dbReference type="Proteomes" id="UP000266673"/>
    </source>
</evidence>
<dbReference type="GO" id="GO:0006261">
    <property type="term" value="P:DNA-templated DNA replication"/>
    <property type="evidence" value="ECO:0007669"/>
    <property type="project" value="TreeGrafter"/>
</dbReference>
<keyword evidence="4 7" id="KW-0239">DNA-directed DNA polymerase</keyword>
<dbReference type="Gene3D" id="1.10.132.60">
    <property type="entry name" value="DNA polymerase family B, C-terminal domain"/>
    <property type="match status" value="1"/>
</dbReference>
<evidence type="ECO:0000256" key="5">
    <source>
        <dbReference type="ARBA" id="ARBA00023125"/>
    </source>
</evidence>
<dbReference type="Gene3D" id="1.10.287.690">
    <property type="entry name" value="Helix hairpin bin"/>
    <property type="match status" value="1"/>
</dbReference>
<accession>A0A397WB07</accession>
<dbReference type="GO" id="GO:0000166">
    <property type="term" value="F:nucleotide binding"/>
    <property type="evidence" value="ECO:0007669"/>
    <property type="project" value="InterPro"/>
</dbReference>
<dbReference type="InterPro" id="IPR036397">
    <property type="entry name" value="RNaseH_sf"/>
</dbReference>
<dbReference type="GO" id="GO:0003887">
    <property type="term" value="F:DNA-directed DNA polymerase activity"/>
    <property type="evidence" value="ECO:0007669"/>
    <property type="project" value="UniProtKB-KW"/>
</dbReference>
<evidence type="ECO:0000256" key="2">
    <source>
        <dbReference type="ARBA" id="ARBA00022679"/>
    </source>
</evidence>
<evidence type="ECO:0000256" key="4">
    <source>
        <dbReference type="ARBA" id="ARBA00022932"/>
    </source>
</evidence>
<evidence type="ECO:0000313" key="10">
    <source>
        <dbReference type="EMBL" id="RIB29843.1"/>
    </source>
</evidence>
<dbReference type="GO" id="GO:0003677">
    <property type="term" value="F:DNA binding"/>
    <property type="evidence" value="ECO:0007669"/>
    <property type="project" value="UniProtKB-KW"/>
</dbReference>
<dbReference type="AlphaFoldDB" id="A0A397WB07"/>
<dbReference type="Gene3D" id="3.30.420.10">
    <property type="entry name" value="Ribonuclease H-like superfamily/Ribonuclease H"/>
    <property type="match status" value="1"/>
</dbReference>
<dbReference type="PANTHER" id="PTHR10322:SF23">
    <property type="entry name" value="DNA POLYMERASE DELTA CATALYTIC SUBUNIT"/>
    <property type="match status" value="1"/>
</dbReference>
<dbReference type="InterPro" id="IPR017964">
    <property type="entry name" value="DNA-dir_DNA_pol_B_CS"/>
</dbReference>
<comment type="caution">
    <text evidence="10">The sequence shown here is derived from an EMBL/GenBank/DDBJ whole genome shotgun (WGS) entry which is preliminary data.</text>
</comment>
<dbReference type="STRING" id="44941.A0A397WB07"/>
<gene>
    <name evidence="10" type="ORF">C2G38_2238669</name>
</gene>
<feature type="domain" description="DNA-directed DNA polymerase family B multifunctional" evidence="9">
    <location>
        <begin position="582"/>
        <end position="677"/>
    </location>
</feature>
<protein>
    <recommendedName>
        <fullName evidence="7">DNA polymerase</fullName>
        <ecNumber evidence="7">2.7.7.7</ecNumber>
    </recommendedName>
</protein>
<dbReference type="InterPro" id="IPR006172">
    <property type="entry name" value="DNA-dir_DNA_pol_B"/>
</dbReference>
<keyword evidence="3 7" id="KW-0548">Nucleotidyltransferase</keyword>
<dbReference type="Gene3D" id="3.30.342.10">
    <property type="entry name" value="DNA Polymerase, chain B, domain 1"/>
    <property type="match status" value="1"/>
</dbReference>
<dbReference type="EC" id="2.7.7.7" evidence="7"/>
<dbReference type="PROSITE" id="PS00116">
    <property type="entry name" value="DNA_POLYMERASE_B"/>
    <property type="match status" value="1"/>
</dbReference>
<evidence type="ECO:0000256" key="1">
    <source>
        <dbReference type="ARBA" id="ARBA00005755"/>
    </source>
</evidence>
<dbReference type="InterPro" id="IPR050240">
    <property type="entry name" value="DNA_pol_type-B"/>
</dbReference>
<keyword evidence="7" id="KW-0235">DNA replication</keyword>
<dbReference type="Gene3D" id="3.90.1600.10">
    <property type="entry name" value="Palm domain of DNA polymerase"/>
    <property type="match status" value="1"/>
</dbReference>
<dbReference type="InterPro" id="IPR006134">
    <property type="entry name" value="DNA-dir_DNA_pol_B_multi_dom"/>
</dbReference>
<sequence length="1270" mass="147908">MMSTQPEHNTPIVPTSSNVSTVDNQNFEPEIEEENNGAFYHRGAKAFPQSQISENGKAEQLLQYLFHYFGSDYLGIPTRNDIVRENENGSTSILERALANRENIPFMPTDIEESNEYINGTPYYILRLYGPLINGQKAVVTITGIKVFFDIRIPDNKDIYLFESKIKNILANEKDDKEKTVDIGKIRIEHIKAFPIRGYHTEKKSYLRIYTTNTFQRKIAFNIIQKHNLETASDDRSTYYRKVAREYRISLTGWGVINNYSYTKSSSLCSYAFRVSVKNFHSIEDLNEISNLFPTSYMIHDRTLVLTWDIETHTERGVDQLPRPWHSEDNVFMICMTVHWRDDPTPLKQICLVDVETEPDPNWITIVCENQTNLLKAFALYWRALAPDILQMSANSRQSTNKQILRWNYYGNMGKSPGFMGHSSDIAGNSHKVVKENECEEEDFSRLAVKIKISPEEFFISSFLKLPGCIPIDVRASFKKLYPRSEVQKGSSLKFYLKMCDLGGKIDMPINRMRDYYKIAKENNSIESEKHMREVAEYCIIDALRCQQLMVKRNVINDNKEVASIAYVSLFDAHYRANGIRRPVTGLDFASLYPSIFMTYNFSPEMMILEEKTATELQQKGIRLHKIEFTFNGRILQAWSVLHENKIDKKGLYPLVLEKLLDKRNKMKFDLAILSKKKEYMELVISKMKERNLSLTDAIDNDLDNAENKEERSTKIEILIPFSKDYNVFITEYESVCFDYACLDSKQKAVKVYMNSFYGETGNSLSPFFLRHIAGAVTSAGQFNIKLVAEYILKKGYGIQYGDTDSLYLTCPEDNYKKCDLAYRNNSISTLEYWTEMVNITMKVMEKLRNEVNTYLKIKSRSTYLKMAYEEVLFPVVFTGKKKYFGIPHEKKVNFKPKKLFIKGIDTVKQGQSKLFITIGERIMWKAMEVEDNQSLHKIVEDVLRDAVTNSKQWEFDQFIQTDTWKPNVQNLTVQWFIERMRKTYKDKIPEPGERFSYVIPKTNIDFDLSGKKLNLTKGDRIEFVDVAKELKKDIDLSYYLQNKIIGLCARFINYDDKYQPSLSDKIRQLKDSDEKYKQIDEYSQKKAKKWLEEYVDGLSSISPKMMLNCGYAYKRAYKNAIKTAQSILHQKIGNTYEIFHGGWLNFEDFKATNTVERLWEKFVEYARAYTKNDNLLISEGIKKSICSDFTKHLNALIPIIKKYDASFHQLVYHMRYKEHVSNPDKIGPPETVRKNEIVVKQPIISNITKADQLVLDSFLNIWYKAVDSI</sequence>
<evidence type="ECO:0000256" key="3">
    <source>
        <dbReference type="ARBA" id="ARBA00022695"/>
    </source>
</evidence>